<accession>A0A8X6V0Z0</accession>
<dbReference type="AlphaFoldDB" id="A0A8X6V0Z0"/>
<dbReference type="Proteomes" id="UP000887159">
    <property type="component" value="Unassembled WGS sequence"/>
</dbReference>
<gene>
    <name evidence="1" type="ORF">TNCV_3165991</name>
</gene>
<organism evidence="1 2">
    <name type="scientific">Trichonephila clavipes</name>
    <name type="common">Golden silk orbweaver</name>
    <name type="synonym">Nephila clavipes</name>
    <dbReference type="NCBI Taxonomy" id="2585209"/>
    <lineage>
        <taxon>Eukaryota</taxon>
        <taxon>Metazoa</taxon>
        <taxon>Ecdysozoa</taxon>
        <taxon>Arthropoda</taxon>
        <taxon>Chelicerata</taxon>
        <taxon>Arachnida</taxon>
        <taxon>Araneae</taxon>
        <taxon>Araneomorphae</taxon>
        <taxon>Entelegynae</taxon>
        <taxon>Araneoidea</taxon>
        <taxon>Nephilidae</taxon>
        <taxon>Trichonephila</taxon>
    </lineage>
</organism>
<evidence type="ECO:0000313" key="1">
    <source>
        <dbReference type="EMBL" id="GFX90768.1"/>
    </source>
</evidence>
<proteinExistence type="predicted"/>
<comment type="caution">
    <text evidence="1">The sequence shown here is derived from an EMBL/GenBank/DDBJ whole genome shotgun (WGS) entry which is preliminary data.</text>
</comment>
<protein>
    <submittedName>
        <fullName evidence="1">Uncharacterized protein</fullName>
    </submittedName>
</protein>
<keyword evidence="2" id="KW-1185">Reference proteome</keyword>
<reference evidence="1" key="1">
    <citation type="submission" date="2020-08" db="EMBL/GenBank/DDBJ databases">
        <title>Multicomponent nature underlies the extraordinary mechanical properties of spider dragline silk.</title>
        <authorList>
            <person name="Kono N."/>
            <person name="Nakamura H."/>
            <person name="Mori M."/>
            <person name="Yoshida Y."/>
            <person name="Ohtoshi R."/>
            <person name="Malay A.D."/>
            <person name="Moran D.A.P."/>
            <person name="Tomita M."/>
            <person name="Numata K."/>
            <person name="Arakawa K."/>
        </authorList>
    </citation>
    <scope>NUCLEOTIDE SEQUENCE</scope>
</reference>
<name>A0A8X6V0Z0_TRICX</name>
<evidence type="ECO:0000313" key="2">
    <source>
        <dbReference type="Proteomes" id="UP000887159"/>
    </source>
</evidence>
<sequence length="82" mass="9749">MCLSVNYIDHSTIVRRLKKLGKLQRFTGYIFHKLSNKNEGRRDRNVTYLLQRNERRPKKSCHLGKILASIQKPQKKEGLLFH</sequence>
<dbReference type="EMBL" id="BMAU01021105">
    <property type="protein sequence ID" value="GFX90768.1"/>
    <property type="molecule type" value="Genomic_DNA"/>
</dbReference>